<dbReference type="GO" id="GO:0007168">
    <property type="term" value="P:receptor guanylyl cyclase signaling pathway"/>
    <property type="evidence" value="ECO:0007669"/>
    <property type="project" value="TreeGrafter"/>
</dbReference>
<reference evidence="8 9" key="1">
    <citation type="journal article" date="2017" name="Mol. Biol. Evol.">
        <title>The 4-celled Tetrabaena socialis nuclear genome reveals the essential components for genetic control of cell number at the origin of multicellularity in the volvocine lineage.</title>
        <authorList>
            <person name="Featherston J."/>
            <person name="Arakaki Y."/>
            <person name="Hanschen E.R."/>
            <person name="Ferris P.J."/>
            <person name="Michod R.E."/>
            <person name="Olson B.J.S.C."/>
            <person name="Nozaki H."/>
            <person name="Durand P.M."/>
        </authorList>
    </citation>
    <scope>NUCLEOTIDE SEQUENCE [LARGE SCALE GENOMIC DNA]</scope>
    <source>
        <strain evidence="8 9">NIES-571</strain>
    </source>
</reference>
<dbReference type="GO" id="GO:0004016">
    <property type="term" value="F:adenylate cyclase activity"/>
    <property type="evidence" value="ECO:0007669"/>
    <property type="project" value="TreeGrafter"/>
</dbReference>
<feature type="domain" description="Guanylate cyclase" evidence="7">
    <location>
        <begin position="40"/>
        <end position="69"/>
    </location>
</feature>
<dbReference type="SUPFAM" id="SSF55073">
    <property type="entry name" value="Nucleotide cyclase"/>
    <property type="match status" value="1"/>
</dbReference>
<dbReference type="GO" id="GO:0001653">
    <property type="term" value="F:peptide receptor activity"/>
    <property type="evidence" value="ECO:0007669"/>
    <property type="project" value="TreeGrafter"/>
</dbReference>
<dbReference type="PANTHER" id="PTHR11920">
    <property type="entry name" value="GUANYLYL CYCLASE"/>
    <property type="match status" value="1"/>
</dbReference>
<organism evidence="8 9">
    <name type="scientific">Tetrabaena socialis</name>
    <dbReference type="NCBI Taxonomy" id="47790"/>
    <lineage>
        <taxon>Eukaryota</taxon>
        <taxon>Viridiplantae</taxon>
        <taxon>Chlorophyta</taxon>
        <taxon>core chlorophytes</taxon>
        <taxon>Chlorophyceae</taxon>
        <taxon>CS clade</taxon>
        <taxon>Chlamydomonadales</taxon>
        <taxon>Tetrabaenaceae</taxon>
        <taxon>Tetrabaena</taxon>
    </lineage>
</organism>
<protein>
    <recommendedName>
        <fullName evidence="7">Guanylate cyclase domain-containing protein</fullName>
    </recommendedName>
</protein>
<dbReference type="GO" id="GO:0005886">
    <property type="term" value="C:plasma membrane"/>
    <property type="evidence" value="ECO:0007669"/>
    <property type="project" value="TreeGrafter"/>
</dbReference>
<feature type="non-terminal residue" evidence="8">
    <location>
        <position position="69"/>
    </location>
</feature>
<name>A0A2J7X519_9CHLO</name>
<evidence type="ECO:0000256" key="6">
    <source>
        <dbReference type="ARBA" id="ARBA00023239"/>
    </source>
</evidence>
<keyword evidence="2" id="KW-0812">Transmembrane</keyword>
<dbReference type="InterPro" id="IPR029787">
    <property type="entry name" value="Nucleotide_cyclase"/>
</dbReference>
<dbReference type="GO" id="GO:0035556">
    <property type="term" value="P:intracellular signal transduction"/>
    <property type="evidence" value="ECO:0007669"/>
    <property type="project" value="InterPro"/>
</dbReference>
<evidence type="ECO:0000313" key="8">
    <source>
        <dbReference type="EMBL" id="PNG70861.1"/>
    </source>
</evidence>
<evidence type="ECO:0000256" key="3">
    <source>
        <dbReference type="ARBA" id="ARBA00022741"/>
    </source>
</evidence>
<keyword evidence="6" id="KW-0456">Lyase</keyword>
<evidence type="ECO:0000313" key="9">
    <source>
        <dbReference type="Proteomes" id="UP000236333"/>
    </source>
</evidence>
<dbReference type="Pfam" id="PF00211">
    <property type="entry name" value="Guanylate_cyc"/>
    <property type="match status" value="1"/>
</dbReference>
<dbReference type="PROSITE" id="PS50125">
    <property type="entry name" value="GUANYLATE_CYCLASE_2"/>
    <property type="match status" value="1"/>
</dbReference>
<evidence type="ECO:0000256" key="4">
    <source>
        <dbReference type="ARBA" id="ARBA00022989"/>
    </source>
</evidence>
<dbReference type="InterPro" id="IPR001054">
    <property type="entry name" value="A/G_cyclase"/>
</dbReference>
<dbReference type="InterPro" id="IPR050401">
    <property type="entry name" value="Cyclic_nucleotide_synthase"/>
</dbReference>
<dbReference type="GO" id="GO:0000166">
    <property type="term" value="F:nucleotide binding"/>
    <property type="evidence" value="ECO:0007669"/>
    <property type="project" value="UniProtKB-KW"/>
</dbReference>
<sequence>MALNGAAGAGAAEGGGGLLAFQPGGVERMASLATWHPGVTILFADIVSFTHMCAATAPLEIMAFLNALY</sequence>
<dbReference type="EMBL" id="PGGS01005299">
    <property type="protein sequence ID" value="PNG70861.1"/>
    <property type="molecule type" value="Genomic_DNA"/>
</dbReference>
<proteinExistence type="predicted"/>
<keyword evidence="9" id="KW-1185">Reference proteome</keyword>
<keyword evidence="3" id="KW-0547">Nucleotide-binding</keyword>
<keyword evidence="4" id="KW-1133">Transmembrane helix</keyword>
<evidence type="ECO:0000256" key="2">
    <source>
        <dbReference type="ARBA" id="ARBA00022692"/>
    </source>
</evidence>
<comment type="subcellular location">
    <subcellularLocation>
        <location evidence="1">Membrane</location>
    </subcellularLocation>
</comment>
<dbReference type="PANTHER" id="PTHR11920:SF335">
    <property type="entry name" value="GUANYLATE CYCLASE"/>
    <property type="match status" value="1"/>
</dbReference>
<dbReference type="Proteomes" id="UP000236333">
    <property type="component" value="Unassembled WGS sequence"/>
</dbReference>
<evidence type="ECO:0000256" key="5">
    <source>
        <dbReference type="ARBA" id="ARBA00023136"/>
    </source>
</evidence>
<keyword evidence="5" id="KW-0472">Membrane</keyword>
<gene>
    <name evidence="8" type="ORF">TSOC_015403</name>
</gene>
<dbReference type="OrthoDB" id="6147412at2759"/>
<dbReference type="Gene3D" id="3.30.70.1230">
    <property type="entry name" value="Nucleotide cyclase"/>
    <property type="match status" value="1"/>
</dbReference>
<comment type="caution">
    <text evidence="8">The sequence shown here is derived from an EMBL/GenBank/DDBJ whole genome shotgun (WGS) entry which is preliminary data.</text>
</comment>
<accession>A0A2J7X519</accession>
<evidence type="ECO:0000256" key="1">
    <source>
        <dbReference type="ARBA" id="ARBA00004370"/>
    </source>
</evidence>
<dbReference type="GO" id="GO:0004383">
    <property type="term" value="F:guanylate cyclase activity"/>
    <property type="evidence" value="ECO:0007669"/>
    <property type="project" value="TreeGrafter"/>
</dbReference>
<evidence type="ECO:0000259" key="7">
    <source>
        <dbReference type="PROSITE" id="PS50125"/>
    </source>
</evidence>
<dbReference type="AlphaFoldDB" id="A0A2J7X519"/>